<evidence type="ECO:0000256" key="3">
    <source>
        <dbReference type="ARBA" id="ARBA00023295"/>
    </source>
</evidence>
<dbReference type="EMBL" id="CP039924">
    <property type="protein sequence ID" value="QCL97713.1"/>
    <property type="molecule type" value="Genomic_DNA"/>
</dbReference>
<dbReference type="AlphaFoldDB" id="A0A4D7Z5A6"/>
<dbReference type="Proteomes" id="UP000298649">
    <property type="component" value="Plasmid pAtCFBP7129a"/>
</dbReference>
<dbReference type="Gene3D" id="2.160.20.10">
    <property type="entry name" value="Single-stranded right-handed beta-helix, Pectin lyase-like"/>
    <property type="match status" value="1"/>
</dbReference>
<dbReference type="GO" id="GO:0004650">
    <property type="term" value="F:polygalacturonase activity"/>
    <property type="evidence" value="ECO:0007669"/>
    <property type="project" value="InterPro"/>
</dbReference>
<proteinExistence type="inferred from homology"/>
<keyword evidence="3 4" id="KW-0326">Glycosidase</keyword>
<evidence type="ECO:0000313" key="6">
    <source>
        <dbReference type="Proteomes" id="UP000298649"/>
    </source>
</evidence>
<keyword evidence="5" id="KW-0614">Plasmid</keyword>
<dbReference type="SMART" id="SM00710">
    <property type="entry name" value="PbH1"/>
    <property type="match status" value="3"/>
</dbReference>
<name>A0A4D7Z5A6_AGRTU</name>
<dbReference type="GO" id="GO:0005975">
    <property type="term" value="P:carbohydrate metabolic process"/>
    <property type="evidence" value="ECO:0007669"/>
    <property type="project" value="InterPro"/>
</dbReference>
<dbReference type="InterPro" id="IPR011050">
    <property type="entry name" value="Pectin_lyase_fold/virulence"/>
</dbReference>
<gene>
    <name evidence="5" type="ORF">CFBP7129_26165</name>
</gene>
<dbReference type="RefSeq" id="WP_137006073.1">
    <property type="nucleotide sequence ID" value="NZ_CP039924.1"/>
</dbReference>
<dbReference type="InterPro" id="IPR012334">
    <property type="entry name" value="Pectin_lyas_fold"/>
</dbReference>
<evidence type="ECO:0000256" key="1">
    <source>
        <dbReference type="ARBA" id="ARBA00008834"/>
    </source>
</evidence>
<reference evidence="5 6" key="1">
    <citation type="submission" date="2019-04" db="EMBL/GenBank/DDBJ databases">
        <title>Complete genome sequence of Agrobacterium tumefaciens CFBP7129.</title>
        <authorList>
            <person name="Haryono M."/>
            <person name="Lin Y.-C."/>
            <person name="Lai E.-M."/>
            <person name="Kuo C.-H."/>
        </authorList>
    </citation>
    <scope>NUCLEOTIDE SEQUENCE [LARGE SCALE GENOMIC DNA]</scope>
    <source>
        <strain evidence="5 6">CFBP7129</strain>
        <plasmid evidence="6">patcfbp7129a</plasmid>
    </source>
</reference>
<protein>
    <submittedName>
        <fullName evidence="5">Glycoside hydrolase family 28 protein</fullName>
    </submittedName>
</protein>
<organism evidence="5 6">
    <name type="scientific">Agrobacterium tumefaciens</name>
    <dbReference type="NCBI Taxonomy" id="358"/>
    <lineage>
        <taxon>Bacteria</taxon>
        <taxon>Pseudomonadati</taxon>
        <taxon>Pseudomonadota</taxon>
        <taxon>Alphaproteobacteria</taxon>
        <taxon>Hyphomicrobiales</taxon>
        <taxon>Rhizobiaceae</taxon>
        <taxon>Rhizobium/Agrobacterium group</taxon>
        <taxon>Agrobacterium</taxon>
        <taxon>Agrobacterium tumefaciens complex</taxon>
    </lineage>
</organism>
<dbReference type="PANTHER" id="PTHR31339:SF9">
    <property type="entry name" value="PLASMIN AND FIBRONECTIN-BINDING PROTEIN A"/>
    <property type="match status" value="1"/>
</dbReference>
<dbReference type="InterPro" id="IPR006626">
    <property type="entry name" value="PbH1"/>
</dbReference>
<dbReference type="SUPFAM" id="SSF51126">
    <property type="entry name" value="Pectin lyase-like"/>
    <property type="match status" value="1"/>
</dbReference>
<dbReference type="InterPro" id="IPR000743">
    <property type="entry name" value="Glyco_hydro_28"/>
</dbReference>
<accession>A0A4D7Z5A6</accession>
<comment type="similarity">
    <text evidence="1 4">Belongs to the glycosyl hydrolase 28 family.</text>
</comment>
<dbReference type="PANTHER" id="PTHR31339">
    <property type="entry name" value="PECTIN LYASE-RELATED"/>
    <property type="match status" value="1"/>
</dbReference>
<sequence>MPFETRTTTIAAQPGEITGALNSLLRAGNEPLHIVLDAGIHRCGGLRLRSDITIELHEKAELHFIADYDAYAETTVAIEAEESDRAMMTAVGERNIRLIGKGRIFCAGSTAYSSGEDGEMGTLVAHRHRPRILVLDSCRDIVVEDLKIHDSPMWTMHFADCENIAVRGVEVDNNRRMPNTDGIVIDGCRNVDITDSVFRTADDGIVLKTTRRRDGSVTGACEYINVKNCVIESRSCALKLGTESFSPFRNIAFEDVRIEKSNRGLGIFSRDGGVVENIRFKRISVDCHETPAGFWGSGEAITITVLDRRPEEFPAGRVSNVLIEDISGSMEGAINFVAEHEGDISDITLRNISIEQRPGPLGTGLSYDIRPTIDDRFDRFPIGDKSAGRVNAWRYGPDGKILGLIPYDTGFPGVFSKGVTGLITENVHVSRPDPLPDGWSMDVVVQIEVDRHRLRQ</sequence>
<dbReference type="Pfam" id="PF00295">
    <property type="entry name" value="Glyco_hydro_28"/>
    <property type="match status" value="1"/>
</dbReference>
<evidence type="ECO:0000313" key="5">
    <source>
        <dbReference type="EMBL" id="QCL97713.1"/>
    </source>
</evidence>
<keyword evidence="2 4" id="KW-0378">Hydrolase</keyword>
<dbReference type="InterPro" id="IPR051801">
    <property type="entry name" value="GH28_Enzymes"/>
</dbReference>
<evidence type="ECO:0000256" key="2">
    <source>
        <dbReference type="ARBA" id="ARBA00022801"/>
    </source>
</evidence>
<evidence type="ECO:0000256" key="4">
    <source>
        <dbReference type="RuleBase" id="RU361169"/>
    </source>
</evidence>
<geneLocation type="plasmid" evidence="6">
    <name>patcfbp7129a</name>
</geneLocation>